<accession>A0A917Q9V7</accession>
<protein>
    <submittedName>
        <fullName evidence="1">Uncharacterized protein</fullName>
    </submittedName>
</protein>
<proteinExistence type="predicted"/>
<dbReference type="Proteomes" id="UP000600449">
    <property type="component" value="Unassembled WGS sequence"/>
</dbReference>
<comment type="caution">
    <text evidence="1">The sequence shown here is derived from an EMBL/GenBank/DDBJ whole genome shotgun (WGS) entry which is preliminary data.</text>
</comment>
<gene>
    <name evidence="1" type="ORF">GCM10011322_26180</name>
</gene>
<evidence type="ECO:0000313" key="2">
    <source>
        <dbReference type="Proteomes" id="UP000600449"/>
    </source>
</evidence>
<sequence>MTTMTTAPLPSARIPGVQTLVAASEALRRTASTETRPARPALETCGGCGTTRQIACPGRVPCAGCAPEVAVATAA</sequence>
<dbReference type="RefSeq" id="WP_188913675.1">
    <property type="nucleotide sequence ID" value="NZ_BMMF01000007.1"/>
</dbReference>
<reference evidence="1 2" key="1">
    <citation type="journal article" date="2014" name="Int. J. Syst. Evol. Microbiol.">
        <title>Complete genome sequence of Corynebacterium casei LMG S-19264T (=DSM 44701T), isolated from a smear-ripened cheese.</title>
        <authorList>
            <consortium name="US DOE Joint Genome Institute (JGI-PGF)"/>
            <person name="Walter F."/>
            <person name="Albersmeier A."/>
            <person name="Kalinowski J."/>
            <person name="Ruckert C."/>
        </authorList>
    </citation>
    <scope>NUCLEOTIDE SEQUENCE [LARGE SCALE GENOMIC DNA]</scope>
    <source>
        <strain evidence="1 2">CGMCC 1.9161</strain>
    </source>
</reference>
<organism evidence="1 2">
    <name type="scientific">Salinarimonas ramus</name>
    <dbReference type="NCBI Taxonomy" id="690164"/>
    <lineage>
        <taxon>Bacteria</taxon>
        <taxon>Pseudomonadati</taxon>
        <taxon>Pseudomonadota</taxon>
        <taxon>Alphaproteobacteria</taxon>
        <taxon>Hyphomicrobiales</taxon>
        <taxon>Salinarimonadaceae</taxon>
        <taxon>Salinarimonas</taxon>
    </lineage>
</organism>
<dbReference type="EMBL" id="BMMF01000007">
    <property type="protein sequence ID" value="GGK37900.1"/>
    <property type="molecule type" value="Genomic_DNA"/>
</dbReference>
<keyword evidence="2" id="KW-1185">Reference proteome</keyword>
<name>A0A917Q9V7_9HYPH</name>
<evidence type="ECO:0000313" key="1">
    <source>
        <dbReference type="EMBL" id="GGK37900.1"/>
    </source>
</evidence>
<dbReference type="AlphaFoldDB" id="A0A917Q9V7"/>